<reference evidence="1" key="1">
    <citation type="submission" date="2020-09" db="EMBL/GenBank/DDBJ databases">
        <title>Genome-Enabled Discovery of Anthraquinone Biosynthesis in Senna tora.</title>
        <authorList>
            <person name="Kang S.-H."/>
            <person name="Pandey R.P."/>
            <person name="Lee C.-M."/>
            <person name="Sim J.-S."/>
            <person name="Jeong J.-T."/>
            <person name="Choi B.-S."/>
            <person name="Jung M."/>
            <person name="Ginzburg D."/>
            <person name="Zhao K."/>
            <person name="Won S.Y."/>
            <person name="Oh T.-J."/>
            <person name="Yu Y."/>
            <person name="Kim N.-H."/>
            <person name="Lee O.R."/>
            <person name="Lee T.-H."/>
            <person name="Bashyal P."/>
            <person name="Kim T.-S."/>
            <person name="Lee W.-H."/>
            <person name="Kawkins C."/>
            <person name="Kim C.-K."/>
            <person name="Kim J.S."/>
            <person name="Ahn B.O."/>
            <person name="Rhee S.Y."/>
            <person name="Sohng J.K."/>
        </authorList>
    </citation>
    <scope>NUCLEOTIDE SEQUENCE</scope>
    <source>
        <tissue evidence="1">Leaf</tissue>
    </source>
</reference>
<dbReference type="EMBL" id="JAAIUW010000001">
    <property type="protein sequence ID" value="KAF7844879.1"/>
    <property type="molecule type" value="Genomic_DNA"/>
</dbReference>
<gene>
    <name evidence="1" type="ORF">G2W53_001784</name>
</gene>
<name>A0A834XIE2_9FABA</name>
<dbReference type="AlphaFoldDB" id="A0A834XIE2"/>
<organism evidence="1 2">
    <name type="scientific">Senna tora</name>
    <dbReference type="NCBI Taxonomy" id="362788"/>
    <lineage>
        <taxon>Eukaryota</taxon>
        <taxon>Viridiplantae</taxon>
        <taxon>Streptophyta</taxon>
        <taxon>Embryophyta</taxon>
        <taxon>Tracheophyta</taxon>
        <taxon>Spermatophyta</taxon>
        <taxon>Magnoliopsida</taxon>
        <taxon>eudicotyledons</taxon>
        <taxon>Gunneridae</taxon>
        <taxon>Pentapetalae</taxon>
        <taxon>rosids</taxon>
        <taxon>fabids</taxon>
        <taxon>Fabales</taxon>
        <taxon>Fabaceae</taxon>
        <taxon>Caesalpinioideae</taxon>
        <taxon>Cassia clade</taxon>
        <taxon>Senna</taxon>
    </lineage>
</organism>
<sequence length="19" mass="2095">MDSETEIDAAMDGLAKLER</sequence>
<accession>A0A834XIE2</accession>
<evidence type="ECO:0000313" key="2">
    <source>
        <dbReference type="Proteomes" id="UP000634136"/>
    </source>
</evidence>
<keyword evidence="2" id="KW-1185">Reference proteome</keyword>
<comment type="caution">
    <text evidence="1">The sequence shown here is derived from an EMBL/GenBank/DDBJ whole genome shotgun (WGS) entry which is preliminary data.</text>
</comment>
<dbReference type="Proteomes" id="UP000634136">
    <property type="component" value="Unassembled WGS sequence"/>
</dbReference>
<protein>
    <submittedName>
        <fullName evidence="1">Uncharacterized protein</fullName>
    </submittedName>
</protein>
<proteinExistence type="predicted"/>
<evidence type="ECO:0000313" key="1">
    <source>
        <dbReference type="EMBL" id="KAF7844879.1"/>
    </source>
</evidence>